<dbReference type="SUPFAM" id="SSF56496">
    <property type="entry name" value="Fibrinogen C-terminal domain-like"/>
    <property type="match status" value="1"/>
</dbReference>
<dbReference type="NCBIfam" id="NF040941">
    <property type="entry name" value="GGGWT_bact"/>
    <property type="match status" value="1"/>
</dbReference>
<dbReference type="PANTHER" id="PTHR10075:SF100">
    <property type="entry name" value="FASCICLIN-2"/>
    <property type="match status" value="1"/>
</dbReference>
<organism evidence="9 10">
    <name type="scientific">Stylophora pistillata</name>
    <name type="common">Smooth cauliflower coral</name>
    <dbReference type="NCBI Taxonomy" id="50429"/>
    <lineage>
        <taxon>Eukaryota</taxon>
        <taxon>Metazoa</taxon>
        <taxon>Cnidaria</taxon>
        <taxon>Anthozoa</taxon>
        <taxon>Hexacorallia</taxon>
        <taxon>Scleractinia</taxon>
        <taxon>Astrocoeniina</taxon>
        <taxon>Pocilloporidae</taxon>
        <taxon>Stylophora</taxon>
    </lineage>
</organism>
<sequence length="559" mass="62496">MTAEQLGSYTCEAGNGYRAHCRRKSVEIRPKETQTIQIIEDPKNQSSLIGSIVTFNCTATGSPRPTISWEKNDDPYALQTNPRVEEKVIVLDNKAVRSQLLLTGTEVEDNGKYHCVANNSAGERISRVSFLDLQPIQDVGDPKNQSAVVGFGEIFICIARSHPEPSISCVKSNNRHSTQSTPTTYFHPSDTPTVPQIVEDRWNLSIVIGSDVTLNCITTGHLQSTSRWTKNNNSYFFQSYSRGKITRVRRDQTTHYQLSIEKVQKEDGGKYQCIANNIAGDETSVEVNLHVNQLELKSESRTLAGRTGLTIFQLTVIAFVVSTFVFAVGAFLWDRRPVKKKGGPRIEPCGTPETTCSGRDRTPPTKTGWVRSVSFISHFILLTYEQLTSTVKNCAELHESSQTISGVYTIKPDHSDAFDVYCDETTEGGSRTVFQRRIDGSVDFNRTWADFKNVFGSFLAGEFWLGLDKIHLLTREKRNSMLRVDLGVDSKKSVYAEYEWFGIANETAKYQLNIGKLANLNGIYEDNGTGKIHWGKIDGNDANGAPKTSEMKIRPVELF</sequence>
<dbReference type="PANTHER" id="PTHR10075">
    <property type="entry name" value="BASIGIN RELATED"/>
    <property type="match status" value="1"/>
</dbReference>
<reference evidence="10" key="1">
    <citation type="journal article" date="2017" name="bioRxiv">
        <title>Comparative analysis of the genomes of Stylophora pistillata and Acropora digitifera provides evidence for extensive differences between species of corals.</title>
        <authorList>
            <person name="Voolstra C.R."/>
            <person name="Li Y."/>
            <person name="Liew Y.J."/>
            <person name="Baumgarten S."/>
            <person name="Zoccola D."/>
            <person name="Flot J.-F."/>
            <person name="Tambutte S."/>
            <person name="Allemand D."/>
            <person name="Aranda M."/>
        </authorList>
    </citation>
    <scope>NUCLEOTIDE SEQUENCE [LARGE SCALE GENOMIC DNA]</scope>
</reference>
<dbReference type="FunFam" id="2.60.40.10:FF:000032">
    <property type="entry name" value="palladin isoform X1"/>
    <property type="match status" value="1"/>
</dbReference>
<evidence type="ECO:0000256" key="6">
    <source>
        <dbReference type="SAM" id="Phobius"/>
    </source>
</evidence>
<protein>
    <submittedName>
        <fullName evidence="9">Fibroleukin</fullName>
    </submittedName>
</protein>
<evidence type="ECO:0000256" key="4">
    <source>
        <dbReference type="ARBA" id="ARBA00023319"/>
    </source>
</evidence>
<keyword evidence="2" id="KW-0964">Secreted</keyword>
<gene>
    <name evidence="9" type="primary">Fgl2</name>
    <name evidence="9" type="ORF">AWC38_SpisGene19090</name>
</gene>
<dbReference type="Gene3D" id="2.60.40.10">
    <property type="entry name" value="Immunoglobulins"/>
    <property type="match status" value="2"/>
</dbReference>
<evidence type="ECO:0000256" key="2">
    <source>
        <dbReference type="ARBA" id="ARBA00022530"/>
    </source>
</evidence>
<evidence type="ECO:0000313" key="9">
    <source>
        <dbReference type="EMBL" id="PFX16632.1"/>
    </source>
</evidence>
<dbReference type="EMBL" id="LSMT01000531">
    <property type="protein sequence ID" value="PFX16632.1"/>
    <property type="molecule type" value="Genomic_DNA"/>
</dbReference>
<dbReference type="GO" id="GO:0070593">
    <property type="term" value="P:dendrite self-avoidance"/>
    <property type="evidence" value="ECO:0007669"/>
    <property type="project" value="TreeGrafter"/>
</dbReference>
<dbReference type="Proteomes" id="UP000225706">
    <property type="component" value="Unassembled WGS sequence"/>
</dbReference>
<evidence type="ECO:0000259" key="8">
    <source>
        <dbReference type="PROSITE" id="PS51406"/>
    </source>
</evidence>
<dbReference type="InterPro" id="IPR003598">
    <property type="entry name" value="Ig_sub2"/>
</dbReference>
<dbReference type="Pfam" id="PF07679">
    <property type="entry name" value="I-set"/>
    <property type="match status" value="1"/>
</dbReference>
<feature type="transmembrane region" description="Helical" evidence="6">
    <location>
        <begin position="311"/>
        <end position="333"/>
    </location>
</feature>
<dbReference type="InterPro" id="IPR036179">
    <property type="entry name" value="Ig-like_dom_sf"/>
</dbReference>
<keyword evidence="6" id="KW-1133">Transmembrane helix</keyword>
<evidence type="ECO:0000256" key="3">
    <source>
        <dbReference type="ARBA" id="ARBA00023157"/>
    </source>
</evidence>
<keyword evidence="6" id="KW-0472">Membrane</keyword>
<dbReference type="GO" id="GO:0007411">
    <property type="term" value="P:axon guidance"/>
    <property type="evidence" value="ECO:0007669"/>
    <property type="project" value="TreeGrafter"/>
</dbReference>
<dbReference type="SMART" id="SM00408">
    <property type="entry name" value="IGc2"/>
    <property type="match status" value="2"/>
</dbReference>
<dbReference type="SMART" id="SM00409">
    <property type="entry name" value="IG"/>
    <property type="match status" value="2"/>
</dbReference>
<dbReference type="GO" id="GO:0007156">
    <property type="term" value="P:homophilic cell adhesion via plasma membrane adhesion molecules"/>
    <property type="evidence" value="ECO:0007669"/>
    <property type="project" value="TreeGrafter"/>
</dbReference>
<dbReference type="SMART" id="SM00186">
    <property type="entry name" value="FBG"/>
    <property type="match status" value="1"/>
</dbReference>
<feature type="domain" description="Ig-like" evidence="7">
    <location>
        <begin position="30"/>
        <end position="126"/>
    </location>
</feature>
<dbReference type="InterPro" id="IPR007110">
    <property type="entry name" value="Ig-like_dom"/>
</dbReference>
<dbReference type="PROSITE" id="PS50835">
    <property type="entry name" value="IG_LIKE"/>
    <property type="match status" value="2"/>
</dbReference>
<dbReference type="Pfam" id="PF00147">
    <property type="entry name" value="Fibrinogen_C"/>
    <property type="match status" value="1"/>
</dbReference>
<feature type="domain" description="Fibrinogen C-terminal" evidence="8">
    <location>
        <begin position="385"/>
        <end position="515"/>
    </location>
</feature>
<dbReference type="PROSITE" id="PS51406">
    <property type="entry name" value="FIBRINOGEN_C_2"/>
    <property type="match status" value="1"/>
</dbReference>
<dbReference type="InterPro" id="IPR003599">
    <property type="entry name" value="Ig_sub"/>
</dbReference>
<dbReference type="InterPro" id="IPR002181">
    <property type="entry name" value="Fibrinogen_a/b/g_C_dom"/>
</dbReference>
<dbReference type="InterPro" id="IPR014716">
    <property type="entry name" value="Fibrinogen_a/b/g_C_1"/>
</dbReference>
<evidence type="ECO:0000313" key="10">
    <source>
        <dbReference type="Proteomes" id="UP000225706"/>
    </source>
</evidence>
<dbReference type="Pfam" id="PF13927">
    <property type="entry name" value="Ig_3"/>
    <property type="match status" value="1"/>
</dbReference>
<keyword evidence="10" id="KW-1185">Reference proteome</keyword>
<dbReference type="InterPro" id="IPR013098">
    <property type="entry name" value="Ig_I-set"/>
</dbReference>
<keyword evidence="4" id="KW-0393">Immunoglobulin domain</keyword>
<dbReference type="GO" id="GO:0005886">
    <property type="term" value="C:plasma membrane"/>
    <property type="evidence" value="ECO:0007669"/>
    <property type="project" value="TreeGrafter"/>
</dbReference>
<dbReference type="OrthoDB" id="5983387at2759"/>
<accession>A0A2B4RK67</accession>
<keyword evidence="6" id="KW-0812">Transmembrane</keyword>
<dbReference type="InterPro" id="IPR013783">
    <property type="entry name" value="Ig-like_fold"/>
</dbReference>
<dbReference type="STRING" id="50429.A0A2B4RK67"/>
<comment type="caution">
    <text evidence="9">The sequence shown here is derived from an EMBL/GenBank/DDBJ whole genome shotgun (WGS) entry which is preliminary data.</text>
</comment>
<feature type="region of interest" description="Disordered" evidence="5">
    <location>
        <begin position="342"/>
        <end position="363"/>
    </location>
</feature>
<keyword evidence="3" id="KW-1015">Disulfide bond</keyword>
<name>A0A2B4RK67_STYPI</name>
<keyword evidence="2" id="KW-0272">Extracellular matrix</keyword>
<dbReference type="AlphaFoldDB" id="A0A2B4RK67"/>
<dbReference type="GO" id="GO:0030424">
    <property type="term" value="C:axon"/>
    <property type="evidence" value="ECO:0007669"/>
    <property type="project" value="TreeGrafter"/>
</dbReference>
<evidence type="ECO:0000259" key="7">
    <source>
        <dbReference type="PROSITE" id="PS50835"/>
    </source>
</evidence>
<comment type="subcellular location">
    <subcellularLocation>
        <location evidence="1">Secreted</location>
        <location evidence="1">Extracellular space</location>
        <location evidence="1">Extracellular matrix</location>
    </subcellularLocation>
</comment>
<dbReference type="GO" id="GO:0098632">
    <property type="term" value="F:cell-cell adhesion mediator activity"/>
    <property type="evidence" value="ECO:0007669"/>
    <property type="project" value="TreeGrafter"/>
</dbReference>
<proteinExistence type="predicted"/>
<dbReference type="InterPro" id="IPR036056">
    <property type="entry name" value="Fibrinogen-like_C"/>
</dbReference>
<feature type="domain" description="Ig-like" evidence="7">
    <location>
        <begin position="195"/>
        <end position="288"/>
    </location>
</feature>
<evidence type="ECO:0000256" key="5">
    <source>
        <dbReference type="SAM" id="MobiDB-lite"/>
    </source>
</evidence>
<dbReference type="SUPFAM" id="SSF48726">
    <property type="entry name" value="Immunoglobulin"/>
    <property type="match status" value="2"/>
</dbReference>
<feature type="region of interest" description="Disordered" evidence="5">
    <location>
        <begin position="171"/>
        <end position="190"/>
    </location>
</feature>
<evidence type="ECO:0000256" key="1">
    <source>
        <dbReference type="ARBA" id="ARBA00004498"/>
    </source>
</evidence>
<dbReference type="Gene3D" id="3.90.215.10">
    <property type="entry name" value="Gamma Fibrinogen, chain A, domain 1"/>
    <property type="match status" value="1"/>
</dbReference>